<dbReference type="Gene3D" id="3.10.450.50">
    <property type="match status" value="1"/>
</dbReference>
<dbReference type="AlphaFoldDB" id="D6RMS6"/>
<evidence type="ECO:0008006" key="3">
    <source>
        <dbReference type="Google" id="ProtNLM"/>
    </source>
</evidence>
<sequence length="223" mass="24669">MTRGCGTGRGPGGGYALPHEYSTGLLGYQRGIIPDVRFDRSNAEGQVVVIDSSLNIPPTSTPTLTTADRLVMPLTRQKLHCAAQTFCNAFATKKDITTILSLFSTTQEISATEHGEPALAPFLGRRFEGVEGIKQYFKMIGSLLTYESVSFSEYVVDPETRKVALKGRGKFKWVETGESWDEIFSYVLDFDEDLKVVQYQVWADTGAAYLARTGELDDVRKGF</sequence>
<organism evidence="1 2">
    <name type="scientific">Coprinopsis cinerea (strain Okayama-7 / 130 / ATCC MYA-4618 / FGSC 9003)</name>
    <name type="common">Inky cap fungus</name>
    <name type="synonym">Hormographiella aspergillata</name>
    <dbReference type="NCBI Taxonomy" id="240176"/>
    <lineage>
        <taxon>Eukaryota</taxon>
        <taxon>Fungi</taxon>
        <taxon>Dikarya</taxon>
        <taxon>Basidiomycota</taxon>
        <taxon>Agaricomycotina</taxon>
        <taxon>Agaricomycetes</taxon>
        <taxon>Agaricomycetidae</taxon>
        <taxon>Agaricales</taxon>
        <taxon>Agaricineae</taxon>
        <taxon>Psathyrellaceae</taxon>
        <taxon>Coprinopsis</taxon>
    </lineage>
</organism>
<dbReference type="Proteomes" id="UP000001861">
    <property type="component" value="Unassembled WGS sequence"/>
</dbReference>
<dbReference type="OrthoDB" id="3352776at2759"/>
<dbReference type="GeneID" id="9378489"/>
<dbReference type="OMA" id="TEHGPEW"/>
<proteinExistence type="predicted"/>
<dbReference type="SUPFAM" id="SSF54427">
    <property type="entry name" value="NTF2-like"/>
    <property type="match status" value="1"/>
</dbReference>
<evidence type="ECO:0000313" key="1">
    <source>
        <dbReference type="EMBL" id="EFI27747.1"/>
    </source>
</evidence>
<accession>D6RMS6</accession>
<name>D6RMS6_COPC7</name>
<protein>
    <recommendedName>
        <fullName evidence="3">SnoaL-like domain-containing protein</fullName>
    </recommendedName>
</protein>
<dbReference type="InterPro" id="IPR032710">
    <property type="entry name" value="NTF2-like_dom_sf"/>
</dbReference>
<dbReference type="HOGENOM" id="CLU_1240074_0_0_1"/>
<comment type="caution">
    <text evidence="1">The sequence shown here is derived from an EMBL/GenBank/DDBJ whole genome shotgun (WGS) entry which is preliminary data.</text>
</comment>
<dbReference type="EMBL" id="AACS02000005">
    <property type="protein sequence ID" value="EFI27747.1"/>
    <property type="molecule type" value="Genomic_DNA"/>
</dbReference>
<keyword evidence="2" id="KW-1185">Reference proteome</keyword>
<reference evidence="1 2" key="1">
    <citation type="journal article" date="2010" name="Proc. Natl. Acad. Sci. U.S.A.">
        <title>Insights into evolution of multicellular fungi from the assembled chromosomes of the mushroom Coprinopsis cinerea (Coprinus cinereus).</title>
        <authorList>
            <person name="Stajich J.E."/>
            <person name="Wilke S.K."/>
            <person name="Ahren D."/>
            <person name="Au C.H."/>
            <person name="Birren B.W."/>
            <person name="Borodovsky M."/>
            <person name="Burns C."/>
            <person name="Canback B."/>
            <person name="Casselton L.A."/>
            <person name="Cheng C.K."/>
            <person name="Deng J."/>
            <person name="Dietrich F.S."/>
            <person name="Fargo D.C."/>
            <person name="Farman M.L."/>
            <person name="Gathman A.C."/>
            <person name="Goldberg J."/>
            <person name="Guigo R."/>
            <person name="Hoegger P.J."/>
            <person name="Hooker J.B."/>
            <person name="Huggins A."/>
            <person name="James T.Y."/>
            <person name="Kamada T."/>
            <person name="Kilaru S."/>
            <person name="Kodira C."/>
            <person name="Kues U."/>
            <person name="Kupfer D."/>
            <person name="Kwan H.S."/>
            <person name="Lomsadze A."/>
            <person name="Li W."/>
            <person name="Lilly W.W."/>
            <person name="Ma L.J."/>
            <person name="Mackey A.J."/>
            <person name="Manning G."/>
            <person name="Martin F."/>
            <person name="Muraguchi H."/>
            <person name="Natvig D.O."/>
            <person name="Palmerini H."/>
            <person name="Ramesh M.A."/>
            <person name="Rehmeyer C.J."/>
            <person name="Roe B.A."/>
            <person name="Shenoy N."/>
            <person name="Stanke M."/>
            <person name="Ter-Hovhannisyan V."/>
            <person name="Tunlid A."/>
            <person name="Velagapudi R."/>
            <person name="Vision T.J."/>
            <person name="Zeng Q."/>
            <person name="Zolan M.E."/>
            <person name="Pukkila P.J."/>
        </authorList>
    </citation>
    <scope>NUCLEOTIDE SEQUENCE [LARGE SCALE GENOMIC DNA]</scope>
    <source>
        <strain evidence="2">Okayama-7 / 130 / ATCC MYA-4618 / FGSC 9003</strain>
    </source>
</reference>
<dbReference type="eggNOG" id="ENOG502SDPH">
    <property type="taxonomic scope" value="Eukaryota"/>
</dbReference>
<dbReference type="VEuPathDB" id="FungiDB:CC1G_14670"/>
<dbReference type="RefSeq" id="XP_002911241.1">
    <property type="nucleotide sequence ID" value="XM_002911195.1"/>
</dbReference>
<evidence type="ECO:0000313" key="2">
    <source>
        <dbReference type="Proteomes" id="UP000001861"/>
    </source>
</evidence>
<dbReference type="InParanoid" id="D6RMS6"/>
<dbReference type="KEGG" id="cci:CC1G_14670"/>
<gene>
    <name evidence="1" type="ORF">CC1G_14670</name>
</gene>